<comment type="catalytic activity">
    <reaction evidence="11">
        <text>a UDP-3-O-[(3R)-3-hydroxyacyl]-N-acetyl-alpha-D-glucosamine + H2O = a UDP-3-O-[(3R)-3-hydroxyacyl]-alpha-D-glucosamine + acetate</text>
        <dbReference type="Rhea" id="RHEA:67816"/>
        <dbReference type="ChEBI" id="CHEBI:15377"/>
        <dbReference type="ChEBI" id="CHEBI:30089"/>
        <dbReference type="ChEBI" id="CHEBI:137740"/>
        <dbReference type="ChEBI" id="CHEBI:173225"/>
        <dbReference type="EC" id="3.5.1.108"/>
    </reaction>
</comment>
<dbReference type="AlphaFoldDB" id="A0A2G9YBD3"/>
<evidence type="ECO:0000313" key="13">
    <source>
        <dbReference type="EMBL" id="PIP16539.1"/>
    </source>
</evidence>
<comment type="pathway">
    <text evidence="3">Glycolipid biosynthesis; lipid IV(A) biosynthesis; lipid IV(A) from (3R)-3-hydroxytetradecanoyl-[acyl-carrier-protein] and UDP-N-acetyl-alpha-D-glucosamine: step 2/6.</text>
</comment>
<accession>A0A2G9YBD3</accession>
<evidence type="ECO:0000256" key="6">
    <source>
        <dbReference type="ARBA" id="ARBA00022556"/>
    </source>
</evidence>
<comment type="caution">
    <text evidence="13">The sequence shown here is derived from an EMBL/GenBank/DDBJ whole genome shotgun (WGS) entry which is preliminary data.</text>
</comment>
<dbReference type="GO" id="GO:0009245">
    <property type="term" value="P:lipid A biosynthetic process"/>
    <property type="evidence" value="ECO:0007669"/>
    <property type="project" value="UniProtKB-UniRule"/>
</dbReference>
<dbReference type="InterPro" id="IPR015870">
    <property type="entry name" value="UDP-acyl_N-AcGlcN_deAcase_N"/>
</dbReference>
<evidence type="ECO:0000256" key="9">
    <source>
        <dbReference type="ARBA" id="ARBA00022833"/>
    </source>
</evidence>
<dbReference type="EC" id="3.5.1.108" evidence="4 12"/>
<dbReference type="Pfam" id="PF03331">
    <property type="entry name" value="LpxC"/>
    <property type="match status" value="1"/>
</dbReference>
<evidence type="ECO:0000256" key="4">
    <source>
        <dbReference type="ARBA" id="ARBA00012745"/>
    </source>
</evidence>
<evidence type="ECO:0000256" key="11">
    <source>
        <dbReference type="ARBA" id="ARBA00024535"/>
    </source>
</evidence>
<feature type="non-terminal residue" evidence="13">
    <location>
        <position position="275"/>
    </location>
</feature>
<keyword evidence="6" id="KW-0441">Lipid A biosynthesis</keyword>
<dbReference type="Gene3D" id="3.30.230.20">
    <property type="entry name" value="lpxc deacetylase, domain 1"/>
    <property type="match status" value="1"/>
</dbReference>
<dbReference type="GO" id="GO:0103117">
    <property type="term" value="F:UDP-3-O-acyl-N-acetylglucosamine deacetylase activity"/>
    <property type="evidence" value="ECO:0007669"/>
    <property type="project" value="UniProtKB-UniRule"/>
</dbReference>
<dbReference type="PANTHER" id="PTHR33694">
    <property type="entry name" value="UDP-3-O-ACYL-N-ACETYLGLUCOSAMINE DEACETYLASE 1, MITOCHONDRIAL-RELATED"/>
    <property type="match status" value="1"/>
</dbReference>
<evidence type="ECO:0000256" key="3">
    <source>
        <dbReference type="ARBA" id="ARBA00005002"/>
    </source>
</evidence>
<dbReference type="UniPathway" id="UPA00359">
    <property type="reaction ID" value="UER00478"/>
</dbReference>
<evidence type="ECO:0000256" key="12">
    <source>
        <dbReference type="NCBIfam" id="TIGR00325"/>
    </source>
</evidence>
<dbReference type="InterPro" id="IPR011334">
    <property type="entry name" value="UDP-acyl_GlcNac_deAcase_C"/>
</dbReference>
<dbReference type="InterPro" id="IPR004463">
    <property type="entry name" value="UDP-acyl_GlcNac_deAcase"/>
</dbReference>
<dbReference type="InterPro" id="IPR020568">
    <property type="entry name" value="Ribosomal_Su5_D2-typ_SF"/>
</dbReference>
<dbReference type="NCBIfam" id="TIGR00325">
    <property type="entry name" value="lpxC"/>
    <property type="match status" value="1"/>
</dbReference>
<evidence type="ECO:0000313" key="14">
    <source>
        <dbReference type="Proteomes" id="UP000230392"/>
    </source>
</evidence>
<dbReference type="EMBL" id="PCRF01000076">
    <property type="protein sequence ID" value="PIP16539.1"/>
    <property type="molecule type" value="Genomic_DNA"/>
</dbReference>
<keyword evidence="9" id="KW-0862">Zinc</keyword>
<evidence type="ECO:0000256" key="5">
    <source>
        <dbReference type="ARBA" id="ARBA00022516"/>
    </source>
</evidence>
<dbReference type="GO" id="GO:0046872">
    <property type="term" value="F:metal ion binding"/>
    <property type="evidence" value="ECO:0007669"/>
    <property type="project" value="UniProtKB-KW"/>
</dbReference>
<keyword evidence="7" id="KW-0479">Metal-binding</keyword>
<reference evidence="13 14" key="1">
    <citation type="submission" date="2017-09" db="EMBL/GenBank/DDBJ databases">
        <title>Depth-based differentiation of microbial function through sediment-hosted aquifers and enrichment of novel symbionts in the deep terrestrial subsurface.</title>
        <authorList>
            <person name="Probst A.J."/>
            <person name="Ladd B."/>
            <person name="Jarett J.K."/>
            <person name="Geller-Mcgrath D.E."/>
            <person name="Sieber C.M."/>
            <person name="Emerson J.B."/>
            <person name="Anantharaman K."/>
            <person name="Thomas B.C."/>
            <person name="Malmstrom R."/>
            <person name="Stieglmeier M."/>
            <person name="Klingl A."/>
            <person name="Woyke T."/>
            <person name="Ryan C.M."/>
            <person name="Banfield J.F."/>
        </authorList>
    </citation>
    <scope>NUCLEOTIDE SEQUENCE [LARGE SCALE GENOMIC DNA]</scope>
    <source>
        <strain evidence="13">CG23_combo_of_CG06-09_8_20_14_all_48_7</strain>
    </source>
</reference>
<organism evidence="13 14">
    <name type="scientific">bacterium (Candidatus Ratteibacteria) CG23_combo_of_CG06-09_8_20_14_all_48_7</name>
    <dbReference type="NCBI Taxonomy" id="2014292"/>
    <lineage>
        <taxon>Bacteria</taxon>
        <taxon>Candidatus Ratteibacteria</taxon>
    </lineage>
</organism>
<protein>
    <recommendedName>
        <fullName evidence="4 12">UDP-3-O-acyl-N-acetylglucosamine deacetylase</fullName>
        <ecNumber evidence="4 12">3.5.1.108</ecNumber>
    </recommendedName>
</protein>
<keyword evidence="5" id="KW-0444">Lipid biosynthesis</keyword>
<proteinExistence type="predicted"/>
<gene>
    <name evidence="13" type="primary">lpxC</name>
    <name evidence="13" type="ORF">COX46_01640</name>
</gene>
<sequence length="275" mass="30466">MAQQTTIKKKVSFEGIGLHTAHRAKVTFKPAEVNTGLVFVRTDLPGKPEVKVEISNLLPEERRSRRTSIGRDNVEIHTVEHILATLLGLGIDNLIVEINNDEFPGEDGCSKKFSELLLRAGIEEQSVLHRTITLREPVFVNNDDSQVIALPSPVFKISYTLDYPAPLKSQYVSFVIEPRTFLSEIAPARTFCLQSEVDALIKSGLGKGSNYTNTIVIGKKGIINNTLRFENEMARHKVLDLLGDLGLLSAVPLAHIIAIRSGHILNVHLVHKILD</sequence>
<keyword evidence="10" id="KW-0443">Lipid metabolism</keyword>
<comment type="function">
    <text evidence="2">Catalyzes the hydrolysis of UDP-3-O-myristoyl-N-acetylglucosamine to form UDP-3-O-myristoylglucosamine and acetate, the committed step in lipid A biosynthesis.</text>
</comment>
<dbReference type="Gene3D" id="3.30.1700.10">
    <property type="entry name" value="lpxc deacetylase, domain 2"/>
    <property type="match status" value="1"/>
</dbReference>
<evidence type="ECO:0000256" key="2">
    <source>
        <dbReference type="ARBA" id="ARBA00002923"/>
    </source>
</evidence>
<name>A0A2G9YBD3_9BACT</name>
<evidence type="ECO:0000256" key="10">
    <source>
        <dbReference type="ARBA" id="ARBA00023098"/>
    </source>
</evidence>
<dbReference type="GO" id="GO:0016020">
    <property type="term" value="C:membrane"/>
    <property type="evidence" value="ECO:0007669"/>
    <property type="project" value="GOC"/>
</dbReference>
<dbReference type="PANTHER" id="PTHR33694:SF1">
    <property type="entry name" value="UDP-3-O-ACYL-N-ACETYLGLUCOSAMINE DEACETYLASE 1, MITOCHONDRIAL-RELATED"/>
    <property type="match status" value="1"/>
</dbReference>
<keyword evidence="8" id="KW-0378">Hydrolase</keyword>
<dbReference type="SUPFAM" id="SSF54211">
    <property type="entry name" value="Ribosomal protein S5 domain 2-like"/>
    <property type="match status" value="2"/>
</dbReference>
<dbReference type="Proteomes" id="UP000230392">
    <property type="component" value="Unassembled WGS sequence"/>
</dbReference>
<evidence type="ECO:0000256" key="8">
    <source>
        <dbReference type="ARBA" id="ARBA00022801"/>
    </source>
</evidence>
<comment type="cofactor">
    <cofactor evidence="1">
        <name>Zn(2+)</name>
        <dbReference type="ChEBI" id="CHEBI:29105"/>
    </cofactor>
</comment>
<evidence type="ECO:0000256" key="1">
    <source>
        <dbReference type="ARBA" id="ARBA00001947"/>
    </source>
</evidence>
<evidence type="ECO:0000256" key="7">
    <source>
        <dbReference type="ARBA" id="ARBA00022723"/>
    </source>
</evidence>